<dbReference type="InterPro" id="IPR038772">
    <property type="entry name" value="Sph/SMPD2-like"/>
</dbReference>
<dbReference type="SUPFAM" id="SSF56219">
    <property type="entry name" value="DNase I-like"/>
    <property type="match status" value="1"/>
</dbReference>
<keyword evidence="18" id="KW-0449">Lipoprotein</keyword>
<keyword evidence="9" id="KW-0597">Phosphoprotein</keyword>
<evidence type="ECO:0000256" key="32">
    <source>
        <dbReference type="SAM" id="MobiDB-lite"/>
    </source>
</evidence>
<evidence type="ECO:0000256" key="26">
    <source>
        <dbReference type="ARBA" id="ARBA00049371"/>
    </source>
</evidence>
<comment type="catalytic activity">
    <reaction evidence="24">
        <text>an N-(acyl)-sphingosylphosphocholine + H2O = an N-acyl-sphingoid base + phosphocholine + H(+)</text>
        <dbReference type="Rhea" id="RHEA:45300"/>
        <dbReference type="ChEBI" id="CHEBI:15377"/>
        <dbReference type="ChEBI" id="CHEBI:15378"/>
        <dbReference type="ChEBI" id="CHEBI:64583"/>
        <dbReference type="ChEBI" id="CHEBI:83273"/>
        <dbReference type="ChEBI" id="CHEBI:295975"/>
    </reaction>
    <physiologicalReaction direction="left-to-right" evidence="24">
        <dbReference type="Rhea" id="RHEA:45301"/>
    </physiologicalReaction>
</comment>
<evidence type="ECO:0000313" key="36">
    <source>
        <dbReference type="Proteomes" id="UP001166674"/>
    </source>
</evidence>
<evidence type="ECO:0000256" key="28">
    <source>
        <dbReference type="ARBA" id="ARBA00051412"/>
    </source>
</evidence>
<keyword evidence="11" id="KW-0378">Hydrolase</keyword>
<keyword evidence="33" id="KW-0812">Transmembrane</keyword>
<comment type="cofactor">
    <cofactor evidence="1">
        <name>Mg(2+)</name>
        <dbReference type="ChEBI" id="CHEBI:18420"/>
    </cofactor>
</comment>
<dbReference type="Pfam" id="PF03372">
    <property type="entry name" value="Exo_endo_phos"/>
    <property type="match status" value="1"/>
</dbReference>
<evidence type="ECO:0000256" key="10">
    <source>
        <dbReference type="ARBA" id="ARBA00022723"/>
    </source>
</evidence>
<evidence type="ECO:0000256" key="24">
    <source>
        <dbReference type="ARBA" id="ARBA00048325"/>
    </source>
</evidence>
<comment type="caution">
    <text evidence="35">The sequence shown here is derived from an EMBL/GenBank/DDBJ whole genome shotgun (WGS) entry which is preliminary data.</text>
</comment>
<evidence type="ECO:0000256" key="4">
    <source>
        <dbReference type="ARBA" id="ARBA00004991"/>
    </source>
</evidence>
<keyword evidence="13" id="KW-0746">Sphingolipid metabolism</keyword>
<comment type="catalytic activity">
    <reaction evidence="28">
        <text>N-(tetracosanoyl)-sphing-4-enine-1-phosphocholine + H2O = N-tetracosanoyl-sphing-4-enine + phosphocholine + H(+)</text>
        <dbReference type="Rhea" id="RHEA:45324"/>
        <dbReference type="ChEBI" id="CHEBI:15377"/>
        <dbReference type="ChEBI" id="CHEBI:15378"/>
        <dbReference type="ChEBI" id="CHEBI:72965"/>
        <dbReference type="ChEBI" id="CHEBI:83360"/>
        <dbReference type="ChEBI" id="CHEBI:295975"/>
    </reaction>
    <physiologicalReaction direction="left-to-right" evidence="28">
        <dbReference type="Rhea" id="RHEA:45325"/>
    </physiologicalReaction>
</comment>
<evidence type="ECO:0000256" key="21">
    <source>
        <dbReference type="ARBA" id="ARBA00047268"/>
    </source>
</evidence>
<dbReference type="EC" id="3.1.4.12" evidence="6"/>
<evidence type="ECO:0000256" key="18">
    <source>
        <dbReference type="ARBA" id="ARBA00023288"/>
    </source>
</evidence>
<dbReference type="InterPro" id="IPR017766">
    <property type="entry name" value="Sphingomyelinase/PLipase_C"/>
</dbReference>
<keyword evidence="7" id="KW-0217">Developmental protein</keyword>
<dbReference type="AlphaFoldDB" id="A0AA41SZ93"/>
<evidence type="ECO:0000256" key="16">
    <source>
        <dbReference type="ARBA" id="ARBA00023136"/>
    </source>
</evidence>
<keyword evidence="17" id="KW-0564">Palmitate</keyword>
<organism evidence="35 36">
    <name type="scientific">Sciurus carolinensis</name>
    <name type="common">Eastern gray squirrel</name>
    <dbReference type="NCBI Taxonomy" id="30640"/>
    <lineage>
        <taxon>Eukaryota</taxon>
        <taxon>Metazoa</taxon>
        <taxon>Chordata</taxon>
        <taxon>Craniata</taxon>
        <taxon>Vertebrata</taxon>
        <taxon>Euteleostomi</taxon>
        <taxon>Mammalia</taxon>
        <taxon>Eutheria</taxon>
        <taxon>Euarchontoglires</taxon>
        <taxon>Glires</taxon>
        <taxon>Rodentia</taxon>
        <taxon>Sciuromorpha</taxon>
        <taxon>Sciuridae</taxon>
        <taxon>Sciurinae</taxon>
        <taxon>Sciurini</taxon>
        <taxon>Sciurus</taxon>
    </lineage>
</organism>
<keyword evidence="14" id="KW-0333">Golgi apparatus</keyword>
<protein>
    <recommendedName>
        <fullName evidence="29">Sphingomyelin phosphodiesterase 3</fullName>
        <ecNumber evidence="6">3.1.4.12</ecNumber>
    </recommendedName>
    <alternativeName>
        <fullName evidence="31">Neutral sphingomyelinase 2</fullName>
    </alternativeName>
    <alternativeName>
        <fullName evidence="30">Neutral sphingomyelinase II</fullName>
    </alternativeName>
</protein>
<dbReference type="GO" id="GO:0005576">
    <property type="term" value="C:extracellular region"/>
    <property type="evidence" value="ECO:0007669"/>
    <property type="project" value="InterPro"/>
</dbReference>
<evidence type="ECO:0000256" key="20">
    <source>
        <dbReference type="ARBA" id="ARBA00037794"/>
    </source>
</evidence>
<dbReference type="Gene3D" id="3.60.10.10">
    <property type="entry name" value="Endonuclease/exonuclease/phosphatase"/>
    <property type="match status" value="1"/>
</dbReference>
<evidence type="ECO:0000256" key="25">
    <source>
        <dbReference type="ARBA" id="ARBA00049346"/>
    </source>
</evidence>
<comment type="catalytic activity">
    <reaction evidence="23">
        <text>1-hexadecanoyl-sn-glycero-3-phosphocholine + H2O = 1-hexadecanoyl-sn-glycerol + phosphocholine + H(+)</text>
        <dbReference type="Rhea" id="RHEA:41119"/>
        <dbReference type="ChEBI" id="CHEBI:15377"/>
        <dbReference type="ChEBI" id="CHEBI:15378"/>
        <dbReference type="ChEBI" id="CHEBI:72998"/>
        <dbReference type="ChEBI" id="CHEBI:75542"/>
        <dbReference type="ChEBI" id="CHEBI:295975"/>
    </reaction>
    <physiologicalReaction direction="left-to-right" evidence="23">
        <dbReference type="Rhea" id="RHEA:41120"/>
    </physiologicalReaction>
</comment>
<name>A0AA41SZ93_SCICA</name>
<evidence type="ECO:0000256" key="30">
    <source>
        <dbReference type="ARBA" id="ARBA00076605"/>
    </source>
</evidence>
<keyword evidence="10" id="KW-0479">Metal-binding</keyword>
<evidence type="ECO:0000256" key="11">
    <source>
        <dbReference type="ARBA" id="ARBA00022801"/>
    </source>
</evidence>
<evidence type="ECO:0000259" key="34">
    <source>
        <dbReference type="Pfam" id="PF03372"/>
    </source>
</evidence>
<evidence type="ECO:0000256" key="23">
    <source>
        <dbReference type="ARBA" id="ARBA00048209"/>
    </source>
</evidence>
<dbReference type="EMBL" id="JAATJV010315148">
    <property type="protein sequence ID" value="MBZ3878041.1"/>
    <property type="molecule type" value="Genomic_DNA"/>
</dbReference>
<evidence type="ECO:0000256" key="7">
    <source>
        <dbReference type="ARBA" id="ARBA00022473"/>
    </source>
</evidence>
<keyword evidence="16 33" id="KW-0472">Membrane</keyword>
<keyword evidence="33" id="KW-1133">Transmembrane helix</keyword>
<dbReference type="PANTHER" id="PTHR16320:SF8">
    <property type="entry name" value="SPHINGOMYELIN PHOSPHODIESTERASE 3"/>
    <property type="match status" value="1"/>
</dbReference>
<evidence type="ECO:0000256" key="2">
    <source>
        <dbReference type="ARBA" id="ARBA00004193"/>
    </source>
</evidence>
<keyword evidence="12" id="KW-0460">Magnesium</keyword>
<evidence type="ECO:0000256" key="12">
    <source>
        <dbReference type="ARBA" id="ARBA00022842"/>
    </source>
</evidence>
<accession>A0AA41SZ93</accession>
<sequence length="751" mass="81781">MEEMLRYPGMERRQDKKALGPKRLALGLPQDLQVWAMDVSSPLFSDGKTEAQDPKIDSKKYKDERVTPHPFPLKDRGKKFPLGQAIQALLLLHLHPANLQGHRLTTSCLSALHAVSWALIFPCYWLVDRLAASFIPTTYEKRQRADDPCCLQLLCTALFTPVYLALLVAALPFAFLGFLFWSPLQSARRPYIYSRLEDKSPTGGAALLGEWKGTGAGKSFCFATANLCLLPDSLARLNNLFNTQARAKEIGQRIRNGAARPQIKIYIDSPTNTSISAASFSSLVSPQGGEGGARAVPGSIKRTASVEYKGDGGRHPGDEAANGPASGDPADGNLEDACIVRIGGEEGGRPPEGDDPATGSQARNGAGGGSRGQTPNHNQRDGDSGSLGSPSASRESLVKARAGPDGGGGGEPGANSKLLYKASVVKKAARRRRHPDEAFDHEVSAFFPANLDFLCLQEVFDKRAAAKLKEQLHGYFEYILYDVGVYGCRGCCNFKCLNSGLFFASRYPVMDVAYHCYPNGCSFDALASKGALFLKVQVGSTPQDQRIVGYIACTHLHAPPEDSAIRCEQLDLLQDWLADFRKSTSSSSAANPEELVVFDVLCGDLNFDNCSSDDKLEQQHSLFTRYKDPCRLGPGEEKPWAIGTLLDTNGLYDEDVCTPDNLQKVLESEEGRREYLAFPTSKSPGSGQKGRKDLLKGNGRRIDYMLHAEEGLCPDWKAEVEEFSFITQLSGLTDHLPVAMRLMVSAGEEEA</sequence>
<dbReference type="PANTHER" id="PTHR16320">
    <property type="entry name" value="SPHINGOMYELINASE FAMILY MEMBER"/>
    <property type="match status" value="1"/>
</dbReference>
<dbReference type="GO" id="GO:0006684">
    <property type="term" value="P:sphingomyelin metabolic process"/>
    <property type="evidence" value="ECO:0007669"/>
    <property type="project" value="TreeGrafter"/>
</dbReference>
<comment type="pathway">
    <text evidence="4">Sphingolipid metabolism.</text>
</comment>
<proteinExistence type="inferred from homology"/>
<keyword evidence="36" id="KW-1185">Reference proteome</keyword>
<evidence type="ECO:0000256" key="8">
    <source>
        <dbReference type="ARBA" id="ARBA00022475"/>
    </source>
</evidence>
<evidence type="ECO:0000256" key="33">
    <source>
        <dbReference type="SAM" id="Phobius"/>
    </source>
</evidence>
<feature type="domain" description="Endonuclease/exonuclease/phosphatase" evidence="34">
    <location>
        <begin position="436"/>
        <end position="720"/>
    </location>
</feature>
<evidence type="ECO:0000256" key="3">
    <source>
        <dbReference type="ARBA" id="ARBA00004760"/>
    </source>
</evidence>
<evidence type="ECO:0000256" key="19">
    <source>
        <dbReference type="ARBA" id="ARBA00023306"/>
    </source>
</evidence>
<comment type="catalytic activity">
    <reaction evidence="22">
        <text>a sphingosylphosphocholine + H2O = a sphingoid base + phosphocholine + H(+)</text>
        <dbReference type="Rhea" id="RHEA:45296"/>
        <dbReference type="ChEBI" id="CHEBI:15377"/>
        <dbReference type="ChEBI" id="CHEBI:15378"/>
        <dbReference type="ChEBI" id="CHEBI:84410"/>
        <dbReference type="ChEBI" id="CHEBI:85171"/>
        <dbReference type="ChEBI" id="CHEBI:295975"/>
    </reaction>
    <physiologicalReaction direction="left-to-right" evidence="22">
        <dbReference type="Rhea" id="RHEA:45297"/>
    </physiologicalReaction>
</comment>
<feature type="region of interest" description="Disordered" evidence="32">
    <location>
        <begin position="306"/>
        <end position="415"/>
    </location>
</feature>
<dbReference type="InterPro" id="IPR005135">
    <property type="entry name" value="Endo/exonuclease/phosphatase"/>
</dbReference>
<feature type="transmembrane region" description="Helical" evidence="33">
    <location>
        <begin position="162"/>
        <end position="181"/>
    </location>
</feature>
<evidence type="ECO:0000256" key="1">
    <source>
        <dbReference type="ARBA" id="ARBA00001946"/>
    </source>
</evidence>
<comment type="pathway">
    <text evidence="3">Lipid metabolism; sphingolipid metabolism.</text>
</comment>
<dbReference type="GO" id="GO:0046872">
    <property type="term" value="F:metal ion binding"/>
    <property type="evidence" value="ECO:0007669"/>
    <property type="project" value="UniProtKB-KW"/>
</dbReference>
<feature type="compositionally biased region" description="Basic and acidic residues" evidence="32">
    <location>
        <begin position="343"/>
        <end position="352"/>
    </location>
</feature>
<dbReference type="GO" id="GO:0000139">
    <property type="term" value="C:Golgi membrane"/>
    <property type="evidence" value="ECO:0007669"/>
    <property type="project" value="UniProtKB-SubCell"/>
</dbReference>
<dbReference type="GO" id="GO:0005886">
    <property type="term" value="C:plasma membrane"/>
    <property type="evidence" value="ECO:0007669"/>
    <property type="project" value="UniProtKB-SubCell"/>
</dbReference>
<evidence type="ECO:0000256" key="17">
    <source>
        <dbReference type="ARBA" id="ARBA00023139"/>
    </source>
</evidence>
<keyword evidence="15" id="KW-0443">Lipid metabolism</keyword>
<dbReference type="InterPro" id="IPR036691">
    <property type="entry name" value="Endo/exonu/phosph_ase_sf"/>
</dbReference>
<evidence type="ECO:0000256" key="29">
    <source>
        <dbReference type="ARBA" id="ARBA00068544"/>
    </source>
</evidence>
<comment type="catalytic activity">
    <reaction evidence="26">
        <text>N-(hexadecanoyl)-sphing-4-enine-1-phosphocholine + H2O = N-hexadecanoylsphing-4-enine + phosphocholine + H(+)</text>
        <dbReference type="Rhea" id="RHEA:45644"/>
        <dbReference type="ChEBI" id="CHEBI:15377"/>
        <dbReference type="ChEBI" id="CHEBI:15378"/>
        <dbReference type="ChEBI" id="CHEBI:72959"/>
        <dbReference type="ChEBI" id="CHEBI:78646"/>
        <dbReference type="ChEBI" id="CHEBI:295975"/>
    </reaction>
    <physiologicalReaction direction="left-to-right" evidence="26">
        <dbReference type="Rhea" id="RHEA:45645"/>
    </physiologicalReaction>
</comment>
<evidence type="ECO:0000256" key="31">
    <source>
        <dbReference type="ARBA" id="ARBA00081703"/>
    </source>
</evidence>
<comment type="catalytic activity">
    <reaction evidence="21">
        <text>a sphingomyelin + H2O = phosphocholine + an N-acylsphing-4-enine + H(+)</text>
        <dbReference type="Rhea" id="RHEA:19253"/>
        <dbReference type="ChEBI" id="CHEBI:15377"/>
        <dbReference type="ChEBI" id="CHEBI:15378"/>
        <dbReference type="ChEBI" id="CHEBI:17636"/>
        <dbReference type="ChEBI" id="CHEBI:52639"/>
        <dbReference type="ChEBI" id="CHEBI:295975"/>
        <dbReference type="EC" id="3.1.4.12"/>
    </reaction>
    <physiologicalReaction direction="left-to-right" evidence="21">
        <dbReference type="Rhea" id="RHEA:19254"/>
    </physiologicalReaction>
</comment>
<comment type="catalytic activity">
    <reaction evidence="27">
        <text>N-(15Z-tetracosenoyl)sphing-4-enine-1-phosphocholine + H2O = N-(15Z-tetracosenoyl)-sphing-4-enine + phosphocholine + H(+)</text>
        <dbReference type="Rhea" id="RHEA:45320"/>
        <dbReference type="ChEBI" id="CHEBI:15377"/>
        <dbReference type="ChEBI" id="CHEBI:15378"/>
        <dbReference type="ChEBI" id="CHEBI:74450"/>
        <dbReference type="ChEBI" id="CHEBI:74535"/>
        <dbReference type="ChEBI" id="CHEBI:295975"/>
    </reaction>
    <physiologicalReaction direction="left-to-right" evidence="27">
        <dbReference type="Rhea" id="RHEA:45321"/>
    </physiologicalReaction>
</comment>
<keyword evidence="19" id="KW-0131">Cell cycle</keyword>
<evidence type="ECO:0000256" key="9">
    <source>
        <dbReference type="ARBA" id="ARBA00022553"/>
    </source>
</evidence>
<comment type="subcellular location">
    <subcellularLocation>
        <location evidence="2">Cell membrane</location>
        <topology evidence="2">Lipid-anchor</topology>
    </subcellularLocation>
    <subcellularLocation>
        <location evidence="20">Golgi apparatus membrane</location>
        <topology evidence="20">Lipid-anchor</topology>
    </subcellularLocation>
</comment>
<dbReference type="GO" id="GO:0004767">
    <property type="term" value="F:sphingomyelin phosphodiesterase activity"/>
    <property type="evidence" value="ECO:0007669"/>
    <property type="project" value="UniProtKB-EC"/>
</dbReference>
<evidence type="ECO:0000313" key="35">
    <source>
        <dbReference type="EMBL" id="MBZ3878041.1"/>
    </source>
</evidence>
<evidence type="ECO:0000256" key="6">
    <source>
        <dbReference type="ARBA" id="ARBA00012369"/>
    </source>
</evidence>
<feature type="compositionally biased region" description="Basic and acidic residues" evidence="32">
    <location>
        <begin position="308"/>
        <end position="318"/>
    </location>
</feature>
<comment type="similarity">
    <text evidence="5">Belongs to the neutral sphingomyelinase family.</text>
</comment>
<keyword evidence="8" id="KW-1003">Cell membrane</keyword>
<evidence type="ECO:0000256" key="14">
    <source>
        <dbReference type="ARBA" id="ARBA00023034"/>
    </source>
</evidence>
<dbReference type="CDD" id="cd09078">
    <property type="entry name" value="nSMase"/>
    <property type="match status" value="1"/>
</dbReference>
<dbReference type="Proteomes" id="UP001166674">
    <property type="component" value="Unassembled WGS sequence"/>
</dbReference>
<evidence type="ECO:0000256" key="13">
    <source>
        <dbReference type="ARBA" id="ARBA00022919"/>
    </source>
</evidence>
<comment type="catalytic activity">
    <reaction evidence="25">
        <text>1-O-octadecyl-sn-glycero-3-phosphocholine + H2O = 1-O-octadecyl-sn-glycerol + phosphocholine + H(+)</text>
        <dbReference type="Rhea" id="RHEA:39923"/>
        <dbReference type="ChEBI" id="CHEBI:15377"/>
        <dbReference type="ChEBI" id="CHEBI:15378"/>
        <dbReference type="ChEBI" id="CHEBI:74001"/>
        <dbReference type="ChEBI" id="CHEBI:75216"/>
        <dbReference type="ChEBI" id="CHEBI:295975"/>
    </reaction>
    <physiologicalReaction direction="left-to-right" evidence="25">
        <dbReference type="Rhea" id="RHEA:39924"/>
    </physiologicalReaction>
</comment>
<dbReference type="FunFam" id="3.60.10.10:FF:000015">
    <property type="entry name" value="sphingomyelin phosphodiesterase 3"/>
    <property type="match status" value="1"/>
</dbReference>
<evidence type="ECO:0000256" key="5">
    <source>
        <dbReference type="ARBA" id="ARBA00006335"/>
    </source>
</evidence>
<evidence type="ECO:0000256" key="15">
    <source>
        <dbReference type="ARBA" id="ARBA00023098"/>
    </source>
</evidence>
<evidence type="ECO:0000256" key="27">
    <source>
        <dbReference type="ARBA" id="ARBA00050994"/>
    </source>
</evidence>
<reference evidence="35" key="1">
    <citation type="submission" date="2020-03" db="EMBL/GenBank/DDBJ databases">
        <title>Studies in the Genomics of Life Span.</title>
        <authorList>
            <person name="Glass D."/>
        </authorList>
    </citation>
    <scope>NUCLEOTIDE SEQUENCE</scope>
    <source>
        <strain evidence="35">SUZIE</strain>
        <tissue evidence="35">Muscle</tissue>
    </source>
</reference>
<gene>
    <name evidence="35" type="ORF">SUZIE_145975</name>
</gene>
<evidence type="ECO:0000256" key="22">
    <source>
        <dbReference type="ARBA" id="ARBA00047675"/>
    </source>
</evidence>